<accession>V7AVA1</accession>
<keyword evidence="2 5" id="KW-0479">Metal-binding</keyword>
<evidence type="ECO:0000256" key="2">
    <source>
        <dbReference type="ARBA" id="ARBA00022723"/>
    </source>
</evidence>
<keyword evidence="7" id="KW-1185">Reference proteome</keyword>
<keyword evidence="3" id="KW-0560">Oxidoreductase</keyword>
<comment type="cofactor">
    <cofactor evidence="5">
        <name>Fe(2+)</name>
        <dbReference type="ChEBI" id="CHEBI:29033"/>
    </cofactor>
    <text evidence="5">Binds 1 Fe(2+) ion per subunit.</text>
</comment>
<sequence length="596" mass="67230">MATSYKAFPLNCSIQKRPSHVSDKSPHFNLPPFPAFKPLKKILPGVPLQIDVQKIITDTAAKLLEAFVDSFFEFVDQPLLPSQSNFAPVEELGEAILVTSIQGRIPDDFPEGVYIRNGPNPLFGGLKSTNSIFGRSSHIWVEGEGMLHAIYFKRSSEGRWKVLYNNKHVETDTYKIEKQLSKPSFLPAIEGDSLAILSAYLLNWLRFGKANKYISNTNVFEHSGKFYSVAENHIPQEIDIFTLKTLRNWDVNGAWDRPFTSHPKKAPDTGELVTLGVAATKPFAVAGIISADGEKLVRKVDLQLNRSTLCHDIGVTKRYNVIMDFPLTIDLNRVLRGGQLIKYNKEEYARIGILPRYGDANSIKWFEVEPNCTFHIINSFEDGHEVVVRGCRSLDSLIPGPVLSLKEYEWLSRCYEWRLNMHTGEVKEKDICGANVVYMDFPVINGNFIGVRNRYAYTQVVDPIASSTQDAPKYGGLAKLYVEGSCTEFSMGVKEQPEEPIRVECHMFEKNTFCSGAAFVPREGGLEEDDGWIIAFVHNEDTNISEVHIIDAKKFCGEMVTKITMPRRVPYGFHGAFMQNSFQAQEHNSVYHQQAP</sequence>
<dbReference type="Pfam" id="PF03055">
    <property type="entry name" value="RPE65"/>
    <property type="match status" value="1"/>
</dbReference>
<comment type="similarity">
    <text evidence="1">Belongs to the carotenoid oxygenase family.</text>
</comment>
<gene>
    <name evidence="6" type="ORF">PHAVU_009G109200g</name>
</gene>
<dbReference type="AlphaFoldDB" id="V7AVA1"/>
<dbReference type="Proteomes" id="UP000000226">
    <property type="component" value="Chromosome 9"/>
</dbReference>
<keyword evidence="4 5" id="KW-0408">Iron</keyword>
<dbReference type="PANTHER" id="PTHR10543:SF142">
    <property type="entry name" value="OS06G0162550 PROTEIN"/>
    <property type="match status" value="1"/>
</dbReference>
<reference evidence="7" key="1">
    <citation type="journal article" date="2014" name="Nat. Genet.">
        <title>A reference genome for common bean and genome-wide analysis of dual domestications.</title>
        <authorList>
            <person name="Schmutz J."/>
            <person name="McClean P.E."/>
            <person name="Mamidi S."/>
            <person name="Wu G.A."/>
            <person name="Cannon S.B."/>
            <person name="Grimwood J."/>
            <person name="Jenkins J."/>
            <person name="Shu S."/>
            <person name="Song Q."/>
            <person name="Chavarro C."/>
            <person name="Torres-Torres M."/>
            <person name="Geffroy V."/>
            <person name="Moghaddam S.M."/>
            <person name="Gao D."/>
            <person name="Abernathy B."/>
            <person name="Barry K."/>
            <person name="Blair M."/>
            <person name="Brick M.A."/>
            <person name="Chovatia M."/>
            <person name="Gepts P."/>
            <person name="Goodstein D.M."/>
            <person name="Gonzales M."/>
            <person name="Hellsten U."/>
            <person name="Hyten D.L."/>
            <person name="Jia G."/>
            <person name="Kelly J.D."/>
            <person name="Kudrna D."/>
            <person name="Lee R."/>
            <person name="Richard M.M."/>
            <person name="Miklas P.N."/>
            <person name="Osorno J.M."/>
            <person name="Rodrigues J."/>
            <person name="Thareau V."/>
            <person name="Urrea C.A."/>
            <person name="Wang M."/>
            <person name="Yu Y."/>
            <person name="Zhang M."/>
            <person name="Wing R.A."/>
            <person name="Cregan P.B."/>
            <person name="Rokhsar D.S."/>
            <person name="Jackson S.A."/>
        </authorList>
    </citation>
    <scope>NUCLEOTIDE SEQUENCE [LARGE SCALE GENOMIC DNA]</scope>
    <source>
        <strain evidence="7">cv. G19833</strain>
    </source>
</reference>
<dbReference type="EMBL" id="CM002296">
    <property type="protein sequence ID" value="ESW09210.1"/>
    <property type="molecule type" value="Genomic_DNA"/>
</dbReference>
<dbReference type="PANTHER" id="PTHR10543">
    <property type="entry name" value="BETA-CAROTENE DIOXYGENASE"/>
    <property type="match status" value="1"/>
</dbReference>
<evidence type="ECO:0000256" key="4">
    <source>
        <dbReference type="ARBA" id="ARBA00023004"/>
    </source>
</evidence>
<dbReference type="GO" id="GO:0009570">
    <property type="term" value="C:chloroplast stroma"/>
    <property type="evidence" value="ECO:0007669"/>
    <property type="project" value="TreeGrafter"/>
</dbReference>
<dbReference type="STRING" id="3885.V7AVA1"/>
<evidence type="ECO:0000256" key="5">
    <source>
        <dbReference type="PIRSR" id="PIRSR604294-1"/>
    </source>
</evidence>
<feature type="binding site" evidence="5">
    <location>
        <position position="375"/>
    </location>
    <ligand>
        <name>Fe cation</name>
        <dbReference type="ChEBI" id="CHEBI:24875"/>
        <note>catalytic</note>
    </ligand>
</feature>
<evidence type="ECO:0000313" key="6">
    <source>
        <dbReference type="EMBL" id="ESW09210.1"/>
    </source>
</evidence>
<dbReference type="OMA" id="WDINGEW"/>
<dbReference type="GO" id="GO:0046872">
    <property type="term" value="F:metal ion binding"/>
    <property type="evidence" value="ECO:0007669"/>
    <property type="project" value="UniProtKB-KW"/>
</dbReference>
<dbReference type="Gramene" id="ESW09210">
    <property type="protein sequence ID" value="ESW09210"/>
    <property type="gene ID" value="PHAVU_009G109200g"/>
</dbReference>
<evidence type="ECO:0000256" key="3">
    <source>
        <dbReference type="ARBA" id="ARBA00022964"/>
    </source>
</evidence>
<dbReference type="InterPro" id="IPR004294">
    <property type="entry name" value="Carotenoid_Oase"/>
</dbReference>
<protein>
    <submittedName>
        <fullName evidence="6">Uncharacterized protein</fullName>
    </submittedName>
</protein>
<feature type="binding site" evidence="5">
    <location>
        <position position="311"/>
    </location>
    <ligand>
        <name>Fe cation</name>
        <dbReference type="ChEBI" id="CHEBI:24875"/>
        <note>catalytic</note>
    </ligand>
</feature>
<evidence type="ECO:0000256" key="1">
    <source>
        <dbReference type="ARBA" id="ARBA00006787"/>
    </source>
</evidence>
<feature type="binding site" evidence="5">
    <location>
        <position position="262"/>
    </location>
    <ligand>
        <name>Fe cation</name>
        <dbReference type="ChEBI" id="CHEBI:24875"/>
        <note>catalytic</note>
    </ligand>
</feature>
<dbReference type="GO" id="GO:0010436">
    <property type="term" value="F:carotenoid dioxygenase activity"/>
    <property type="evidence" value="ECO:0007669"/>
    <property type="project" value="TreeGrafter"/>
</dbReference>
<proteinExistence type="inferred from homology"/>
<dbReference type="eggNOG" id="KOG1285">
    <property type="taxonomic scope" value="Eukaryota"/>
</dbReference>
<organism evidence="6 7">
    <name type="scientific">Phaseolus vulgaris</name>
    <name type="common">Kidney bean</name>
    <name type="synonym">French bean</name>
    <dbReference type="NCBI Taxonomy" id="3885"/>
    <lineage>
        <taxon>Eukaryota</taxon>
        <taxon>Viridiplantae</taxon>
        <taxon>Streptophyta</taxon>
        <taxon>Embryophyta</taxon>
        <taxon>Tracheophyta</taxon>
        <taxon>Spermatophyta</taxon>
        <taxon>Magnoliopsida</taxon>
        <taxon>eudicotyledons</taxon>
        <taxon>Gunneridae</taxon>
        <taxon>Pentapetalae</taxon>
        <taxon>rosids</taxon>
        <taxon>fabids</taxon>
        <taxon>Fabales</taxon>
        <taxon>Fabaceae</taxon>
        <taxon>Papilionoideae</taxon>
        <taxon>50 kb inversion clade</taxon>
        <taxon>NPAAA clade</taxon>
        <taxon>indigoferoid/millettioid clade</taxon>
        <taxon>Phaseoleae</taxon>
        <taxon>Phaseolus</taxon>
    </lineage>
</organism>
<dbReference type="GO" id="GO:0016121">
    <property type="term" value="P:carotene catabolic process"/>
    <property type="evidence" value="ECO:0007669"/>
    <property type="project" value="TreeGrafter"/>
</dbReference>
<name>V7AVA1_PHAVU</name>
<feature type="binding site" evidence="5">
    <location>
        <position position="574"/>
    </location>
    <ligand>
        <name>Fe cation</name>
        <dbReference type="ChEBI" id="CHEBI:24875"/>
        <note>catalytic</note>
    </ligand>
</feature>
<evidence type="ECO:0000313" key="7">
    <source>
        <dbReference type="Proteomes" id="UP000000226"/>
    </source>
</evidence>
<keyword evidence="3" id="KW-0223">Dioxygenase</keyword>
<dbReference type="OrthoDB" id="1069523at2759"/>
<dbReference type="SMR" id="V7AVA1"/>